<keyword evidence="3" id="KW-1185">Reference proteome</keyword>
<dbReference type="InterPro" id="IPR009959">
    <property type="entry name" value="Cyclase_SnoaL-like"/>
</dbReference>
<evidence type="ECO:0000313" key="2">
    <source>
        <dbReference type="EMBL" id="MST32641.1"/>
    </source>
</evidence>
<organism evidence="2 3">
    <name type="scientific">Acidiferrimicrobium australe</name>
    <dbReference type="NCBI Taxonomy" id="2664430"/>
    <lineage>
        <taxon>Bacteria</taxon>
        <taxon>Bacillati</taxon>
        <taxon>Actinomycetota</taxon>
        <taxon>Acidimicrobiia</taxon>
        <taxon>Acidimicrobiales</taxon>
        <taxon>Acidimicrobiaceae</taxon>
        <taxon>Acidiferrimicrobium</taxon>
    </lineage>
</organism>
<reference evidence="2 3" key="1">
    <citation type="submission" date="2019-11" db="EMBL/GenBank/DDBJ databases">
        <title>Acidiferrimicrobium australis gen. nov., sp. nov., an acidophilic and obligately heterotrophic, member of the Actinobacteria that catalyses dissimilatory oxido- reduction of iron isolated from metal-rich acidic water in Chile.</title>
        <authorList>
            <person name="Gonzalez D."/>
            <person name="Huber K."/>
            <person name="Hedrich S."/>
            <person name="Rojas-Villalobos C."/>
            <person name="Quatrini R."/>
            <person name="Dinamarca M.A."/>
            <person name="Schwarz A."/>
            <person name="Canales C."/>
            <person name="Nancucheo I."/>
        </authorList>
    </citation>
    <scope>NUCLEOTIDE SEQUENCE [LARGE SCALE GENOMIC DNA]</scope>
    <source>
        <strain evidence="2 3">USS-CCA1</strain>
    </source>
</reference>
<evidence type="ECO:0000313" key="3">
    <source>
        <dbReference type="Proteomes" id="UP000437736"/>
    </source>
</evidence>
<dbReference type="CDD" id="cd00531">
    <property type="entry name" value="NTF2_like"/>
    <property type="match status" value="1"/>
</dbReference>
<sequence length="144" mass="15773">MTTTKQMIEHAVELYNAGDVDAFLELYADDAVLTLPEGTYRGRDAIRRSFVEQWTGFPDSHISAELIVAEGDTIAEEFTYQGTNTGPVAMPDGNTLPASGRHVEMKAMQLIKTRAGKVVRHDIFLDTGTMAEQMGWSHPGSPAT</sequence>
<dbReference type="InterPro" id="IPR032710">
    <property type="entry name" value="NTF2-like_dom_sf"/>
</dbReference>
<accession>A0ABW9QSN5</accession>
<comment type="caution">
    <text evidence="2">The sequence shown here is derived from an EMBL/GenBank/DDBJ whole genome shotgun (WGS) entry which is preliminary data.</text>
</comment>
<dbReference type="InterPro" id="IPR037401">
    <property type="entry name" value="SnoaL-like"/>
</dbReference>
<dbReference type="PANTHER" id="PTHR38436">
    <property type="entry name" value="POLYKETIDE CYCLASE SNOAL-LIKE DOMAIN"/>
    <property type="match status" value="1"/>
</dbReference>
<evidence type="ECO:0000259" key="1">
    <source>
        <dbReference type="Pfam" id="PF12680"/>
    </source>
</evidence>
<name>A0ABW9QSN5_9ACTN</name>
<dbReference type="PANTHER" id="PTHR38436:SF1">
    <property type="entry name" value="ESTER CYCLASE"/>
    <property type="match status" value="1"/>
</dbReference>
<feature type="domain" description="SnoaL-like" evidence="1">
    <location>
        <begin position="9"/>
        <end position="121"/>
    </location>
</feature>
<dbReference type="Gene3D" id="3.10.450.50">
    <property type="match status" value="1"/>
</dbReference>
<dbReference type="Pfam" id="PF12680">
    <property type="entry name" value="SnoaL_2"/>
    <property type="match status" value="1"/>
</dbReference>
<dbReference type="SUPFAM" id="SSF54427">
    <property type="entry name" value="NTF2-like"/>
    <property type="match status" value="1"/>
</dbReference>
<dbReference type="Proteomes" id="UP000437736">
    <property type="component" value="Unassembled WGS sequence"/>
</dbReference>
<dbReference type="EMBL" id="WJHE01000350">
    <property type="protein sequence ID" value="MST32641.1"/>
    <property type="molecule type" value="Genomic_DNA"/>
</dbReference>
<gene>
    <name evidence="2" type="ORF">GHK86_07895</name>
</gene>
<proteinExistence type="predicted"/>
<protein>
    <submittedName>
        <fullName evidence="2">DUF4440 domain-containing protein</fullName>
    </submittedName>
</protein>